<dbReference type="SUPFAM" id="SSF52540">
    <property type="entry name" value="P-loop containing nucleoside triphosphate hydrolases"/>
    <property type="match status" value="2"/>
</dbReference>
<evidence type="ECO:0000259" key="12">
    <source>
        <dbReference type="PROSITE" id="PS50929"/>
    </source>
</evidence>
<feature type="transmembrane region" description="Helical" evidence="10">
    <location>
        <begin position="1040"/>
        <end position="1062"/>
    </location>
</feature>
<dbReference type="CDD" id="cd18596">
    <property type="entry name" value="ABC_6TM_VMR1_D1_like"/>
    <property type="match status" value="1"/>
</dbReference>
<keyword evidence="6" id="KW-0067">ATP-binding</keyword>
<feature type="transmembrane region" description="Helical" evidence="10">
    <location>
        <begin position="238"/>
        <end position="256"/>
    </location>
</feature>
<name>A0AA38LTJ8_9TREE</name>
<feature type="transmembrane region" description="Helical" evidence="10">
    <location>
        <begin position="28"/>
        <end position="48"/>
    </location>
</feature>
<dbReference type="InterPro" id="IPR050173">
    <property type="entry name" value="ABC_transporter_C-like"/>
</dbReference>
<keyword evidence="14" id="KW-1185">Reference proteome</keyword>
<feature type="domain" description="ABC transmembrane type-1" evidence="12">
    <location>
        <begin position="358"/>
        <end position="721"/>
    </location>
</feature>
<dbReference type="SMART" id="SM00382">
    <property type="entry name" value="AAA"/>
    <property type="match status" value="2"/>
</dbReference>
<evidence type="ECO:0000256" key="3">
    <source>
        <dbReference type="ARBA" id="ARBA00022692"/>
    </source>
</evidence>
<feature type="transmembrane region" description="Helical" evidence="10">
    <location>
        <begin position="582"/>
        <end position="600"/>
    </location>
</feature>
<feature type="transmembrane region" description="Helical" evidence="10">
    <location>
        <begin position="705"/>
        <end position="726"/>
    </location>
</feature>
<feature type="transmembrane region" description="Helical" evidence="10">
    <location>
        <begin position="201"/>
        <end position="218"/>
    </location>
</feature>
<dbReference type="FunFam" id="3.40.50.300:FF:000838">
    <property type="entry name" value="ABC multidrug transporter (Eurofung)"/>
    <property type="match status" value="1"/>
</dbReference>
<comment type="caution">
    <text evidence="13">The sequence shown here is derived from an EMBL/GenBank/DDBJ whole genome shotgun (WGS) entry which is preliminary data.</text>
</comment>
<dbReference type="Pfam" id="PF00005">
    <property type="entry name" value="ABC_tran"/>
    <property type="match status" value="2"/>
</dbReference>
<evidence type="ECO:0000313" key="14">
    <source>
        <dbReference type="Proteomes" id="UP001164286"/>
    </source>
</evidence>
<dbReference type="CDD" id="cd03250">
    <property type="entry name" value="ABCC_MRP_domain1"/>
    <property type="match status" value="1"/>
</dbReference>
<keyword evidence="2" id="KW-0813">Transport</keyword>
<evidence type="ECO:0000256" key="1">
    <source>
        <dbReference type="ARBA" id="ARBA00004141"/>
    </source>
</evidence>
<keyword evidence="7 10" id="KW-1133">Transmembrane helix</keyword>
<accession>A0AA38LTJ8</accession>
<dbReference type="InterPro" id="IPR003439">
    <property type="entry name" value="ABC_transporter-like_ATP-bd"/>
</dbReference>
<keyword evidence="8 10" id="KW-0472">Membrane</keyword>
<dbReference type="InterPro" id="IPR003593">
    <property type="entry name" value="AAA+_ATPase"/>
</dbReference>
<dbReference type="Gene3D" id="3.40.50.300">
    <property type="entry name" value="P-loop containing nucleotide triphosphate hydrolases"/>
    <property type="match status" value="2"/>
</dbReference>
<feature type="transmembrane region" description="Helical" evidence="10">
    <location>
        <begin position="1094"/>
        <end position="1121"/>
    </location>
</feature>
<feature type="transmembrane region" description="Helical" evidence="10">
    <location>
        <begin position="1283"/>
        <end position="1300"/>
    </location>
</feature>
<dbReference type="PANTHER" id="PTHR24223:SF356">
    <property type="entry name" value="ATP-BINDING CASSETTE TRANSPORTER ABC4"/>
    <property type="match status" value="1"/>
</dbReference>
<dbReference type="EMBL" id="JAKWFO010000014">
    <property type="protein sequence ID" value="KAI9632626.1"/>
    <property type="molecule type" value="Genomic_DNA"/>
</dbReference>
<dbReference type="GO" id="GO:0016887">
    <property type="term" value="F:ATP hydrolysis activity"/>
    <property type="evidence" value="ECO:0007669"/>
    <property type="project" value="InterPro"/>
</dbReference>
<evidence type="ECO:0000256" key="9">
    <source>
        <dbReference type="SAM" id="MobiDB-lite"/>
    </source>
</evidence>
<evidence type="ECO:0000256" key="7">
    <source>
        <dbReference type="ARBA" id="ARBA00022989"/>
    </source>
</evidence>
<dbReference type="GeneID" id="77730541"/>
<feature type="region of interest" description="Disordered" evidence="9">
    <location>
        <begin position="999"/>
        <end position="1018"/>
    </location>
</feature>
<dbReference type="InterPro" id="IPR011527">
    <property type="entry name" value="ABC1_TM_dom"/>
</dbReference>
<feature type="transmembrane region" description="Helical" evidence="10">
    <location>
        <begin position="1185"/>
        <end position="1209"/>
    </location>
</feature>
<dbReference type="SUPFAM" id="SSF90123">
    <property type="entry name" value="ABC transporter transmembrane region"/>
    <property type="match status" value="2"/>
</dbReference>
<dbReference type="CDD" id="cd03244">
    <property type="entry name" value="ABCC_MRP_domain2"/>
    <property type="match status" value="1"/>
</dbReference>
<dbReference type="GO" id="GO:0005524">
    <property type="term" value="F:ATP binding"/>
    <property type="evidence" value="ECO:0007669"/>
    <property type="project" value="UniProtKB-KW"/>
</dbReference>
<feature type="domain" description="ABC transporter" evidence="11">
    <location>
        <begin position="1371"/>
        <end position="1611"/>
    </location>
</feature>
<dbReference type="InterPro" id="IPR017871">
    <property type="entry name" value="ABC_transporter-like_CS"/>
</dbReference>
<dbReference type="Gene3D" id="1.20.1560.10">
    <property type="entry name" value="ABC transporter type 1, transmembrane domain"/>
    <property type="match status" value="2"/>
</dbReference>
<reference evidence="13" key="1">
    <citation type="journal article" date="2022" name="G3 (Bethesda)">
        <title>High quality genome of the basidiomycete yeast Dioszegia hungarica PDD-24b-2 isolated from cloud water.</title>
        <authorList>
            <person name="Jarrige D."/>
            <person name="Haridas S."/>
            <person name="Bleykasten-Grosshans C."/>
            <person name="Joly M."/>
            <person name="Nadalig T."/>
            <person name="Sancelme M."/>
            <person name="Vuilleumier S."/>
            <person name="Grigoriev I.V."/>
            <person name="Amato P."/>
            <person name="Bringel F."/>
        </authorList>
    </citation>
    <scope>NUCLEOTIDE SEQUENCE</scope>
    <source>
        <strain evidence="13">PDD-24b-2</strain>
    </source>
</reference>
<evidence type="ECO:0000256" key="4">
    <source>
        <dbReference type="ARBA" id="ARBA00022737"/>
    </source>
</evidence>
<feature type="domain" description="ABC transmembrane type-1" evidence="12">
    <location>
        <begin position="1054"/>
        <end position="1325"/>
    </location>
</feature>
<dbReference type="CDD" id="cd18604">
    <property type="entry name" value="ABC_6TM_VMR1_D2_like"/>
    <property type="match status" value="1"/>
</dbReference>
<gene>
    <name evidence="13" type="ORF">MKK02DRAFT_40930</name>
</gene>
<evidence type="ECO:0000256" key="10">
    <source>
        <dbReference type="SAM" id="Phobius"/>
    </source>
</evidence>
<evidence type="ECO:0000256" key="5">
    <source>
        <dbReference type="ARBA" id="ARBA00022741"/>
    </source>
</evidence>
<feature type="transmembrane region" description="Helical" evidence="10">
    <location>
        <begin position="109"/>
        <end position="133"/>
    </location>
</feature>
<evidence type="ECO:0000256" key="6">
    <source>
        <dbReference type="ARBA" id="ARBA00022840"/>
    </source>
</evidence>
<keyword evidence="4" id="KW-0677">Repeat</keyword>
<dbReference type="PROSITE" id="PS50893">
    <property type="entry name" value="ABC_TRANSPORTER_2"/>
    <property type="match status" value="2"/>
</dbReference>
<dbReference type="PROSITE" id="PS00211">
    <property type="entry name" value="ABC_TRANSPORTER_1"/>
    <property type="match status" value="2"/>
</dbReference>
<organism evidence="13 14">
    <name type="scientific">Dioszegia hungarica</name>
    <dbReference type="NCBI Taxonomy" id="4972"/>
    <lineage>
        <taxon>Eukaryota</taxon>
        <taxon>Fungi</taxon>
        <taxon>Dikarya</taxon>
        <taxon>Basidiomycota</taxon>
        <taxon>Agaricomycotina</taxon>
        <taxon>Tremellomycetes</taxon>
        <taxon>Tremellales</taxon>
        <taxon>Bulleribasidiaceae</taxon>
        <taxon>Dioszegia</taxon>
    </lineage>
</organism>
<dbReference type="Proteomes" id="UP001164286">
    <property type="component" value="Unassembled WGS sequence"/>
</dbReference>
<feature type="transmembrane region" description="Helical" evidence="10">
    <location>
        <begin position="1229"/>
        <end position="1249"/>
    </location>
</feature>
<evidence type="ECO:0000256" key="8">
    <source>
        <dbReference type="ARBA" id="ARBA00023136"/>
    </source>
</evidence>
<dbReference type="RefSeq" id="XP_052942403.1">
    <property type="nucleotide sequence ID" value="XM_053091336.1"/>
</dbReference>
<feature type="domain" description="ABC transporter" evidence="11">
    <location>
        <begin position="764"/>
        <end position="999"/>
    </location>
</feature>
<dbReference type="PROSITE" id="PS50929">
    <property type="entry name" value="ABC_TM1F"/>
    <property type="match status" value="2"/>
</dbReference>
<evidence type="ECO:0000313" key="13">
    <source>
        <dbReference type="EMBL" id="KAI9632626.1"/>
    </source>
</evidence>
<dbReference type="Pfam" id="PF00664">
    <property type="entry name" value="ABC_membrane"/>
    <property type="match status" value="2"/>
</dbReference>
<keyword evidence="3 10" id="KW-0812">Transmembrane</keyword>
<sequence>MNAQAIFSELEAHRPKRHPTPLLIENSLLLLPLLVVISLGILLLSYLVPKAYRFLSRHVFRRNRQPIFLEDDDDLAEAEPEPSPLYMPSRGLWSDFRAHVRSFKEAGTVLFALEVFRTLCLCALLALSIYATIQAESPDTVDVLRKKEHKGKKHKHHSHSVDEYSSLEWGEFGASVFYTYTLIFSFLLLTLRPATPLRLHIITHLDTLLLLAWCLYAYRDFWPLCTTYLTAVDLPNAVTWSRLAILSVAAVLLPLIRPRTYVPVDKFNPRVKGQIHPEQVAPLLFYLSYEYMTPIIWKAWRNPSLPYEDLPPLADYDEADHLYTKHMKHLDPYRREQEGKKPRHLAAMIAYIFRWELFVTSLMCVISGVAELAAPVGTQQILLYLQADGQGQAMHPLFWVVILFLGPFIGSVAIQYYIFITTRSLVRAESLLTQLLFDHSLRLRMKDSLGDEEKKEVAAEGTKTPLIRIEAAEGPGPEAAIEHIDTVDSEEGQLLGESTAVGSTTSSKGKDKAADAESVADKPAAAVVPGQGMAGKINVLMAADVESIVEGRDLPLVFIYTPIQLALCIVFLYRILSWSALIGMFIMLITLPIPGFLTKFNADFQTKRMVATDARVDVITEAVGALRMLKMFAWEGRMKERIAEKREVELDLIWKRRLMSLFTTVANLVLPVLTMSITYAVYTLVQKKQLTAATVFSSMAVFELVKGQLSMCFYLINGFVTASVSLGRINAFLKTSEMVDEFEPKSPVFLQPAAQLEAEEQGLIRLKHAEFNWGSSKGTDTPGFSLKVEDVTFVKGKINLITGPTGSGKSSFLKALIGELHFVNHPGSFFHLPRSGGVSYAAQESWCLSETIRDNIVFGDEFDEKRYRSVLHDCGLEPDLKLLDNGDQTEIGEKGVTLSGGQKARVTLARSVYAQTEVVLLDDIFSALDTLTSRFIIDNLFRGPLMKDRTVLLITHHIGLVAPMADFMLALNEDGTIRSAGPIEDVLDHDEELAAVVEKEKKEDDSAPKEDLTKPEEKKSAAKLIQAEEKAEGRISKKAMFSFFSTFGGPVFWILYFGLLLAGQGFASFETYWLGVWARAYDHARVPGEVSVPYFLGIYFVWVASGLITASASNVLFYLGAIKASRTIHKRLVDRIFGAYSRFLDVTPVGRLVGRFTKDMKSIDGAFTETFSTVAEITIGMIIKFMIVVSLVPLFSIPAIVIGAVGAFLGEVYIHGQLSVKREMSNAKSPLFSHFSAAVNGIVSIRAFGAQEKLRREARKRADKYTRAATAFYNLNRWVTVRIDMLGGLFAALLAAFLVYGPRMDASTAGFALNQAIAFSYTILWWVRLVNQMEVEGNSVERIQDYLVIDQEPQATSRNQPPAAWPTSGEIILDKLSAKYSTDGPTVLDNLEVTIKSGERVGIVGRTGSGKSTLALAILRMVPTTGSVKIDGLATEKINLEALRSNVTIIPQDPVLLSGSMRFNLDPFGDHDDAELNDALQSSGLGSVRQSTSGTATPQRLTLDSPIAAGGGNLSQGQRQLVALARALVRGSKLLILDEATASVDFETDTLIQQSIRNLPRNTTVLTVAHRLATVMDYDKILVLGAGKVLEFDAPGVLKDKKDSYFAKLVQAMEG</sequence>
<dbReference type="FunFam" id="1.20.1560.10:FF:000013">
    <property type="entry name" value="ABC transporter C family member 2"/>
    <property type="match status" value="1"/>
</dbReference>
<comment type="subcellular location">
    <subcellularLocation>
        <location evidence="1">Membrane</location>
        <topology evidence="1">Multi-pass membrane protein</topology>
    </subcellularLocation>
</comment>
<feature type="transmembrane region" description="Helical" evidence="10">
    <location>
        <begin position="357"/>
        <end position="377"/>
    </location>
</feature>
<feature type="transmembrane region" description="Helical" evidence="10">
    <location>
        <begin position="172"/>
        <end position="189"/>
    </location>
</feature>
<feature type="transmembrane region" description="Helical" evidence="10">
    <location>
        <begin position="661"/>
        <end position="685"/>
    </location>
</feature>
<dbReference type="InterPro" id="IPR036640">
    <property type="entry name" value="ABC1_TM_sf"/>
</dbReference>
<feature type="transmembrane region" description="Helical" evidence="10">
    <location>
        <begin position="397"/>
        <end position="419"/>
    </location>
</feature>
<proteinExistence type="predicted"/>
<protein>
    <recommendedName>
        <fullName evidence="15">ATP-binding cassette transporter</fullName>
    </recommendedName>
</protein>
<evidence type="ECO:0008006" key="15">
    <source>
        <dbReference type="Google" id="ProtNLM"/>
    </source>
</evidence>
<feature type="transmembrane region" description="Helical" evidence="10">
    <location>
        <begin position="557"/>
        <end position="576"/>
    </location>
</feature>
<evidence type="ECO:0000256" key="2">
    <source>
        <dbReference type="ARBA" id="ARBA00022448"/>
    </source>
</evidence>
<dbReference type="InterPro" id="IPR027417">
    <property type="entry name" value="P-loop_NTPase"/>
</dbReference>
<dbReference type="GO" id="GO:0140359">
    <property type="term" value="F:ABC-type transporter activity"/>
    <property type="evidence" value="ECO:0007669"/>
    <property type="project" value="InterPro"/>
</dbReference>
<keyword evidence="5" id="KW-0547">Nucleotide-binding</keyword>
<dbReference type="PANTHER" id="PTHR24223">
    <property type="entry name" value="ATP-BINDING CASSETTE SUB-FAMILY C"/>
    <property type="match status" value="1"/>
</dbReference>
<evidence type="ECO:0000259" key="11">
    <source>
        <dbReference type="PROSITE" id="PS50893"/>
    </source>
</evidence>
<dbReference type="GO" id="GO:0016020">
    <property type="term" value="C:membrane"/>
    <property type="evidence" value="ECO:0007669"/>
    <property type="project" value="UniProtKB-SubCell"/>
</dbReference>